<evidence type="ECO:0000313" key="1">
    <source>
        <dbReference type="EMBL" id="PJZ58610.1"/>
    </source>
</evidence>
<evidence type="ECO:0000313" key="2">
    <source>
        <dbReference type="Proteomes" id="UP000231879"/>
    </source>
</evidence>
<gene>
    <name evidence="1" type="ORF">CH367_00700</name>
</gene>
<comment type="caution">
    <text evidence="1">The sequence shown here is derived from an EMBL/GenBank/DDBJ whole genome shotgun (WGS) entry which is preliminary data.</text>
</comment>
<keyword evidence="2" id="KW-1185">Reference proteome</keyword>
<organism evidence="1 2">
    <name type="scientific">Leptospira barantonii</name>
    <dbReference type="NCBI Taxonomy" id="2023184"/>
    <lineage>
        <taxon>Bacteria</taxon>
        <taxon>Pseudomonadati</taxon>
        <taxon>Spirochaetota</taxon>
        <taxon>Spirochaetia</taxon>
        <taxon>Leptospirales</taxon>
        <taxon>Leptospiraceae</taxon>
        <taxon>Leptospira</taxon>
    </lineage>
</organism>
<dbReference type="EMBL" id="NPDS01000001">
    <property type="protein sequence ID" value="PJZ58610.1"/>
    <property type="molecule type" value="Genomic_DNA"/>
</dbReference>
<reference evidence="1 2" key="1">
    <citation type="submission" date="2017-07" db="EMBL/GenBank/DDBJ databases">
        <title>Leptospira spp. isolated from tropical soils.</title>
        <authorList>
            <person name="Thibeaux R."/>
            <person name="Iraola G."/>
            <person name="Ferres I."/>
            <person name="Bierque E."/>
            <person name="Girault D."/>
            <person name="Soupe-Gilbert M.-E."/>
            <person name="Picardeau M."/>
            <person name="Goarant C."/>
        </authorList>
    </citation>
    <scope>NUCLEOTIDE SEQUENCE [LARGE SCALE GENOMIC DNA]</scope>
    <source>
        <strain evidence="1 2">FH4-C-A1</strain>
    </source>
</reference>
<protein>
    <submittedName>
        <fullName evidence="1">Uncharacterized protein</fullName>
    </submittedName>
</protein>
<name>A0ABX4NP48_9LEPT</name>
<proteinExistence type="predicted"/>
<sequence length="105" mass="12296">MAIRINRGSDLNPFLHGNQSIHKTIRTGFQKSSNSPKRKFLVRKGRIWEKRTLRRYESGRFQGLITDLRETLRSSLENDEMDEKNSIFHLQSIIRNLTLTVLNGI</sequence>
<dbReference type="Proteomes" id="UP000231879">
    <property type="component" value="Unassembled WGS sequence"/>
</dbReference>
<accession>A0ABX4NP48</accession>